<dbReference type="InterPro" id="IPR000531">
    <property type="entry name" value="Beta-barrel_TonB"/>
</dbReference>
<organism evidence="15 16">
    <name type="scientific">Paraburkholderia phenazinium</name>
    <dbReference type="NCBI Taxonomy" id="60549"/>
    <lineage>
        <taxon>Bacteria</taxon>
        <taxon>Pseudomonadati</taxon>
        <taxon>Pseudomonadota</taxon>
        <taxon>Betaproteobacteria</taxon>
        <taxon>Burkholderiales</taxon>
        <taxon>Burkholderiaceae</taxon>
        <taxon>Paraburkholderia</taxon>
    </lineage>
</organism>
<evidence type="ECO:0000256" key="6">
    <source>
        <dbReference type="ARBA" id="ARBA00023077"/>
    </source>
</evidence>
<evidence type="ECO:0000259" key="13">
    <source>
        <dbReference type="Pfam" id="PF00593"/>
    </source>
</evidence>
<evidence type="ECO:0000256" key="4">
    <source>
        <dbReference type="ARBA" id="ARBA00022452"/>
    </source>
</evidence>
<comment type="similarity">
    <text evidence="2 10 11">Belongs to the TonB-dependent receptor family.</text>
</comment>
<accession>A0A1N6JIS4</accession>
<evidence type="ECO:0000256" key="11">
    <source>
        <dbReference type="RuleBase" id="RU003357"/>
    </source>
</evidence>
<dbReference type="InterPro" id="IPR036942">
    <property type="entry name" value="Beta-barrel_TonB_sf"/>
</dbReference>
<dbReference type="GO" id="GO:0015344">
    <property type="term" value="F:siderophore uptake transmembrane transporter activity"/>
    <property type="evidence" value="ECO:0007669"/>
    <property type="project" value="TreeGrafter"/>
</dbReference>
<dbReference type="GO" id="GO:0038023">
    <property type="term" value="F:signaling receptor activity"/>
    <property type="evidence" value="ECO:0007669"/>
    <property type="project" value="InterPro"/>
</dbReference>
<feature type="signal peptide" evidence="12">
    <location>
        <begin position="1"/>
        <end position="35"/>
    </location>
</feature>
<sequence length="729" mass="79126">MDLCQTRRAKARSLHSRLTPVAISLLAIWAGHARAQTTPAGTTGTTSAASTTASDNVLPAVSVTSTADATTEGSGSYAATSATVAGQTAQPLKEIPASVSVLTRQRMDDQNMTRIQDALLYVTGVESLYYGDGTAYYKARGNYLGIEFDGVSVVSGLQYQTQFDLAMYDRVEVFRGPEGVMTGAADPTDPGGTVNLVRKRPLDTFHISTETQVGTFGSVRQMVDVTGPLNKDGSLRGRAVIVGSDGLKSVDGVREKTFMAYGALDYDINPRTTIALSAAYEVDPVSGFDYGVGGTAAGTRLPSSYSQNFSPSWNYAYTSLAETNLNLTHRFENDWKSQTTLFYRHELQSGEYAYSGPGVSQNGYADYADQRQRITYDWFGADTNVSGPVQLFGQTHTFTIGANYSLLKETTESGFASLDGPFGGAYNVFDPDSVPQVNIPFTYGSNIRTEQYGVYAQGRIHLAKPLTLVLGARETFFNEESQSILPTVSDWTTSTRMNGKFLPSAALVYDIVPWLSAYVSYSKVFSPQTATTYTGGALPPATGQQYETGLKGNFLNGRLGVTAALFRIDTDNVAIADPNNPTGSIAGGGARNEGFEFEVTGQPLPDWNVYAGYTYLNQDFTNQTANYSDGTDPKHLFKLWTTYRLSQGFLNGVTIGGGMLAQSAITRGVEQGGYAIFNAQVGYRFNKHVNASLTLNNMFNREYYIRPPGTFFSEFGDRRNLMLTVRTDF</sequence>
<keyword evidence="6 11" id="KW-0798">TonB box</keyword>
<dbReference type="GO" id="GO:0015891">
    <property type="term" value="P:siderophore transport"/>
    <property type="evidence" value="ECO:0007669"/>
    <property type="project" value="InterPro"/>
</dbReference>
<evidence type="ECO:0000256" key="3">
    <source>
        <dbReference type="ARBA" id="ARBA00022448"/>
    </source>
</evidence>
<evidence type="ECO:0000313" key="15">
    <source>
        <dbReference type="EMBL" id="SIO44288.1"/>
    </source>
</evidence>
<evidence type="ECO:0000256" key="1">
    <source>
        <dbReference type="ARBA" id="ARBA00004571"/>
    </source>
</evidence>
<protein>
    <submittedName>
        <fullName evidence="15">Outer-membrane receptor for ferric coprogen and ferric-rhodotorulic acid</fullName>
    </submittedName>
</protein>
<evidence type="ECO:0000256" key="12">
    <source>
        <dbReference type="SAM" id="SignalP"/>
    </source>
</evidence>
<dbReference type="InterPro" id="IPR010105">
    <property type="entry name" value="TonB_sidphr_rcpt"/>
</dbReference>
<keyword evidence="8 15" id="KW-0675">Receptor</keyword>
<dbReference type="GO" id="GO:0009279">
    <property type="term" value="C:cell outer membrane"/>
    <property type="evidence" value="ECO:0007669"/>
    <property type="project" value="UniProtKB-SubCell"/>
</dbReference>
<evidence type="ECO:0000313" key="16">
    <source>
        <dbReference type="Proteomes" id="UP000185151"/>
    </source>
</evidence>
<dbReference type="Pfam" id="PF07715">
    <property type="entry name" value="Plug"/>
    <property type="match status" value="1"/>
</dbReference>
<dbReference type="PANTHER" id="PTHR32552">
    <property type="entry name" value="FERRICHROME IRON RECEPTOR-RELATED"/>
    <property type="match status" value="1"/>
</dbReference>
<evidence type="ECO:0000256" key="5">
    <source>
        <dbReference type="ARBA" id="ARBA00022692"/>
    </source>
</evidence>
<keyword evidence="12" id="KW-0732">Signal</keyword>
<dbReference type="Gene3D" id="2.170.130.10">
    <property type="entry name" value="TonB-dependent receptor, plug domain"/>
    <property type="match status" value="1"/>
</dbReference>
<keyword evidence="7 10" id="KW-0472">Membrane</keyword>
<gene>
    <name evidence="15" type="ORF">SAMN05444165_3236</name>
</gene>
<feature type="chain" id="PRO_5013337482" evidence="12">
    <location>
        <begin position="36"/>
        <end position="729"/>
    </location>
</feature>
<evidence type="ECO:0000256" key="10">
    <source>
        <dbReference type="PROSITE-ProRule" id="PRU01360"/>
    </source>
</evidence>
<keyword evidence="4 10" id="KW-1134">Transmembrane beta strand</keyword>
<evidence type="ECO:0000256" key="2">
    <source>
        <dbReference type="ARBA" id="ARBA00009810"/>
    </source>
</evidence>
<dbReference type="Pfam" id="PF00593">
    <property type="entry name" value="TonB_dep_Rec_b-barrel"/>
    <property type="match status" value="1"/>
</dbReference>
<dbReference type="AlphaFoldDB" id="A0A1N6JIS4"/>
<evidence type="ECO:0000259" key="14">
    <source>
        <dbReference type="Pfam" id="PF07715"/>
    </source>
</evidence>
<reference evidence="15 16" key="1">
    <citation type="submission" date="2016-11" db="EMBL/GenBank/DDBJ databases">
        <authorList>
            <person name="Jaros S."/>
            <person name="Januszkiewicz K."/>
            <person name="Wedrychowicz H."/>
        </authorList>
    </citation>
    <scope>NUCLEOTIDE SEQUENCE [LARGE SCALE GENOMIC DNA]</scope>
    <source>
        <strain evidence="15 16">GAS95</strain>
    </source>
</reference>
<keyword evidence="9 10" id="KW-0998">Cell outer membrane</keyword>
<evidence type="ECO:0000256" key="9">
    <source>
        <dbReference type="ARBA" id="ARBA00023237"/>
    </source>
</evidence>
<dbReference type="Proteomes" id="UP000185151">
    <property type="component" value="Unassembled WGS sequence"/>
</dbReference>
<feature type="domain" description="TonB-dependent receptor plug" evidence="14">
    <location>
        <begin position="92"/>
        <end position="186"/>
    </location>
</feature>
<dbReference type="InterPro" id="IPR012910">
    <property type="entry name" value="Plug_dom"/>
</dbReference>
<dbReference type="PROSITE" id="PS52016">
    <property type="entry name" value="TONB_DEPENDENT_REC_3"/>
    <property type="match status" value="1"/>
</dbReference>
<dbReference type="InterPro" id="IPR039426">
    <property type="entry name" value="TonB-dep_rcpt-like"/>
</dbReference>
<feature type="domain" description="TonB-dependent receptor-like beta-barrel" evidence="13">
    <location>
        <begin position="289"/>
        <end position="697"/>
    </location>
</feature>
<keyword evidence="5 10" id="KW-0812">Transmembrane</keyword>
<dbReference type="PANTHER" id="PTHR32552:SF74">
    <property type="entry name" value="HYDROXAMATE SIDEROPHORE RECEPTOR FHUE"/>
    <property type="match status" value="1"/>
</dbReference>
<comment type="subcellular location">
    <subcellularLocation>
        <location evidence="1 10">Cell outer membrane</location>
        <topology evidence="1 10">Multi-pass membrane protein</topology>
    </subcellularLocation>
</comment>
<evidence type="ECO:0000256" key="7">
    <source>
        <dbReference type="ARBA" id="ARBA00023136"/>
    </source>
</evidence>
<dbReference type="InterPro" id="IPR037066">
    <property type="entry name" value="Plug_dom_sf"/>
</dbReference>
<evidence type="ECO:0000256" key="8">
    <source>
        <dbReference type="ARBA" id="ARBA00023170"/>
    </source>
</evidence>
<dbReference type="Gene3D" id="2.40.170.20">
    <property type="entry name" value="TonB-dependent receptor, beta-barrel domain"/>
    <property type="match status" value="1"/>
</dbReference>
<proteinExistence type="inferred from homology"/>
<keyword evidence="3 10" id="KW-0813">Transport</keyword>
<dbReference type="NCBIfam" id="TIGR01783">
    <property type="entry name" value="TonB-siderophor"/>
    <property type="match status" value="1"/>
</dbReference>
<name>A0A1N6JIS4_9BURK</name>
<dbReference type="SUPFAM" id="SSF56935">
    <property type="entry name" value="Porins"/>
    <property type="match status" value="1"/>
</dbReference>
<dbReference type="EMBL" id="FSRU01000001">
    <property type="protein sequence ID" value="SIO44288.1"/>
    <property type="molecule type" value="Genomic_DNA"/>
</dbReference>
<keyword evidence="16" id="KW-1185">Reference proteome</keyword>
<dbReference type="CDD" id="cd01347">
    <property type="entry name" value="ligand_gated_channel"/>
    <property type="match status" value="1"/>
</dbReference>